<dbReference type="SMART" id="SM01272">
    <property type="entry name" value="LsmAD"/>
    <property type="match status" value="1"/>
</dbReference>
<evidence type="ECO:0000259" key="2">
    <source>
        <dbReference type="PROSITE" id="PS52002"/>
    </source>
</evidence>
<dbReference type="PROSITE" id="PS52002">
    <property type="entry name" value="SM"/>
    <property type="match status" value="2"/>
</dbReference>
<dbReference type="AlphaFoldDB" id="A0ABC8IR03"/>
<feature type="compositionally biased region" description="Low complexity" evidence="1">
    <location>
        <begin position="703"/>
        <end position="721"/>
    </location>
</feature>
<dbReference type="Pfam" id="PF06741">
    <property type="entry name" value="LsmAD"/>
    <property type="match status" value="1"/>
</dbReference>
<feature type="domain" description="Sm" evidence="2">
    <location>
        <begin position="463"/>
        <end position="528"/>
    </location>
</feature>
<feature type="domain" description="Sm" evidence="2">
    <location>
        <begin position="26"/>
        <end position="91"/>
    </location>
</feature>
<accession>A0ABC8IR03</accession>
<dbReference type="InterPro" id="IPR045117">
    <property type="entry name" value="ATXN2-like"/>
</dbReference>
<dbReference type="Proteomes" id="UP001642260">
    <property type="component" value="Unassembled WGS sequence"/>
</dbReference>
<feature type="region of interest" description="Disordered" evidence="1">
    <location>
        <begin position="213"/>
        <end position="246"/>
    </location>
</feature>
<protein>
    <recommendedName>
        <fullName evidence="2">Sm domain-containing protein</fullName>
    </recommendedName>
</protein>
<gene>
    <name evidence="3" type="ORF">ERUC_LOCUS1691</name>
</gene>
<feature type="compositionally biased region" description="Polar residues" evidence="1">
    <location>
        <begin position="586"/>
        <end position="597"/>
    </location>
</feature>
<evidence type="ECO:0000313" key="4">
    <source>
        <dbReference type="Proteomes" id="UP001642260"/>
    </source>
</evidence>
<organism evidence="3 4">
    <name type="scientific">Eruca vesicaria subsp. sativa</name>
    <name type="common">Garden rocket</name>
    <name type="synonym">Eruca sativa</name>
    <dbReference type="NCBI Taxonomy" id="29727"/>
    <lineage>
        <taxon>Eukaryota</taxon>
        <taxon>Viridiplantae</taxon>
        <taxon>Streptophyta</taxon>
        <taxon>Embryophyta</taxon>
        <taxon>Tracheophyta</taxon>
        <taxon>Spermatophyta</taxon>
        <taxon>Magnoliopsida</taxon>
        <taxon>eudicotyledons</taxon>
        <taxon>Gunneridae</taxon>
        <taxon>Pentapetalae</taxon>
        <taxon>rosids</taxon>
        <taxon>malvids</taxon>
        <taxon>Brassicales</taxon>
        <taxon>Brassicaceae</taxon>
        <taxon>Brassiceae</taxon>
        <taxon>Eruca</taxon>
    </lineage>
</organism>
<feature type="compositionally biased region" description="Low complexity" evidence="1">
    <location>
        <begin position="384"/>
        <end position="424"/>
    </location>
</feature>
<feature type="region of interest" description="Disordered" evidence="1">
    <location>
        <begin position="267"/>
        <end position="459"/>
    </location>
</feature>
<comment type="caution">
    <text evidence="3">The sequence shown here is derived from an EMBL/GenBank/DDBJ whole genome shotgun (WGS) entry which is preliminary data.</text>
</comment>
<evidence type="ECO:0000256" key="1">
    <source>
        <dbReference type="SAM" id="MobiDB-lite"/>
    </source>
</evidence>
<dbReference type="Gene3D" id="2.30.30.100">
    <property type="match status" value="2"/>
</dbReference>
<proteinExistence type="predicted"/>
<dbReference type="InterPro" id="IPR047575">
    <property type="entry name" value="Sm"/>
</dbReference>
<name>A0ABC8IR03_ERUVS</name>
<dbReference type="EMBL" id="CAKOAT010048488">
    <property type="protein sequence ID" value="CAH8293929.1"/>
    <property type="molecule type" value="Genomic_DNA"/>
</dbReference>
<evidence type="ECO:0000313" key="3">
    <source>
        <dbReference type="EMBL" id="CAH8293929.1"/>
    </source>
</evidence>
<dbReference type="Pfam" id="PF14438">
    <property type="entry name" value="SM-ATX"/>
    <property type="match status" value="2"/>
</dbReference>
<dbReference type="PANTHER" id="PTHR12854">
    <property type="entry name" value="ATAXIN 2-RELATED"/>
    <property type="match status" value="1"/>
</dbReference>
<sequence length="956" mass="105314">MDTLPDPQSKSSSNVSPHRRDKSRDSLVYLTTCMIGHLVEVHLNNGSVYSGIFHAADVESDFGIVLKMASLIKDCTLRGHKSRSDFFRKPPFKTLIIHADELVQVVAEDLSVSSDGMLNAVQSEKPVELLTDSSISKSRHVDLGRELIPWEPDGNVPQGLDNVFDQTWNRGWDQFKVNESQFGVKSTYDEEQYTTKLSSTQTRELEERARRIEREIEGENTGDGHVAEERGLQLNEKSDIDEETKYSAVRRDDSRFDGEDDKLLDTCNDQTFGGSSTSGVQKSASSSGKGYEDVLGDSQPSRNNTVSSSISESQLGERRENNNPEVPHSSRSAEESVSGHGVSVENWNTDIEEGAKFGGGGTSASKTVAERERQDSQVSDKTNSESSFGQSDSRSSESRPASSTPSRPGLPPSSSIGSLSSSEKSTLKPDAQFKQFEAAMDPDPQSKSSSNVSPHRRDKSRDSLVYLTTCMIGHLVEVHLENGSVYSGIFHAADVENDFGIVLKMASLIKDCTLRGHKSRSEFFRKPPFKTLIIPADELVQVVAEDLSVQSEKPVELLTDSSISKSCHVDLGRELKPCEPDGIPSPDNTNVDKSCSVSGDEARHFPAPGSSSNSESQLDERRKNNNPKVSHNSNVQLRVDYAFTDIKEGAEFSGGGTSASKTVAERERQVSQVSGKTKSESSFEHSDARNLHRRSAPSTPTRPGILPSSPIGSLSSSGKSPLKPDAKEFKSSQSPAAVRAQSPVENTSFYCPVAPVPQIPVHAQPPMVDGYYCYPTSPNQQMPRGYFYSRGGYCYHPGGYYYYRGGYGMYPQYIGPGQQYGQPGYPQMDYYTGQQYGQPGYPQYAQAQNCDVLVSATAAAATADGSASKIQIMNEESNKNPMVRRLLFQSRREGTNPLFWFRLCKVTNYKENEESPSASHPNSILSKASWPLPCIETPHFYGLMGRLYRMHYHNTR</sequence>
<reference evidence="3 4" key="1">
    <citation type="submission" date="2022-03" db="EMBL/GenBank/DDBJ databases">
        <authorList>
            <person name="Macdonald S."/>
            <person name="Ahmed S."/>
            <person name="Newling K."/>
        </authorList>
    </citation>
    <scope>NUCLEOTIDE SEQUENCE [LARGE SCALE GENOMIC DNA]</scope>
</reference>
<feature type="compositionally biased region" description="Polar residues" evidence="1">
    <location>
        <begin position="298"/>
        <end position="314"/>
    </location>
</feature>
<feature type="region of interest" description="Disordered" evidence="1">
    <location>
        <begin position="1"/>
        <end position="21"/>
    </location>
</feature>
<keyword evidence="4" id="KW-1185">Reference proteome</keyword>
<dbReference type="InterPro" id="IPR009604">
    <property type="entry name" value="LsmAD_domain"/>
</dbReference>
<feature type="region of interest" description="Disordered" evidence="1">
    <location>
        <begin position="577"/>
        <end position="634"/>
    </location>
</feature>
<feature type="region of interest" description="Disordered" evidence="1">
    <location>
        <begin position="649"/>
        <end position="738"/>
    </location>
</feature>
<feature type="compositionally biased region" description="Polar residues" evidence="1">
    <location>
        <begin position="1"/>
        <end position="16"/>
    </location>
</feature>
<feature type="compositionally biased region" description="Basic and acidic residues" evidence="1">
    <location>
        <begin position="677"/>
        <end position="690"/>
    </location>
</feature>
<dbReference type="PANTHER" id="PTHR12854:SF15">
    <property type="entry name" value="POLYADENYLATE-BINDING PROTEIN-INTERACTING PROTEIN 4"/>
    <property type="match status" value="1"/>
</dbReference>
<feature type="compositionally biased region" description="Polar residues" evidence="1">
    <location>
        <begin position="267"/>
        <end position="288"/>
    </location>
</feature>
<dbReference type="InterPro" id="IPR025852">
    <property type="entry name" value="SM_dom_ATX"/>
</dbReference>